<accession>A0A329MG91</accession>
<dbReference type="GO" id="GO:0000287">
    <property type="term" value="F:magnesium ion binding"/>
    <property type="evidence" value="ECO:0007669"/>
    <property type="project" value="UniProtKB-UniRule"/>
</dbReference>
<gene>
    <name evidence="8" type="primary">comB</name>
    <name evidence="9" type="ORF">DQG23_25565</name>
</gene>
<dbReference type="FunFam" id="3.90.1560.10:FF:000001">
    <property type="entry name" value="Probable 2-phosphosulfolactate phosphatase"/>
    <property type="match status" value="1"/>
</dbReference>
<comment type="catalytic activity">
    <reaction evidence="7 8">
        <text>(2R)-O-phospho-3-sulfolactate + H2O = (2R)-3-sulfolactate + phosphate</text>
        <dbReference type="Rhea" id="RHEA:23416"/>
        <dbReference type="ChEBI" id="CHEBI:15377"/>
        <dbReference type="ChEBI" id="CHEBI:15597"/>
        <dbReference type="ChEBI" id="CHEBI:43474"/>
        <dbReference type="ChEBI" id="CHEBI:58738"/>
        <dbReference type="EC" id="3.1.3.71"/>
    </reaction>
</comment>
<organism evidence="9 10">
    <name type="scientific">Paenibacillus contaminans</name>
    <dbReference type="NCBI Taxonomy" id="450362"/>
    <lineage>
        <taxon>Bacteria</taxon>
        <taxon>Bacillati</taxon>
        <taxon>Bacillota</taxon>
        <taxon>Bacilli</taxon>
        <taxon>Bacillales</taxon>
        <taxon>Paenibacillaceae</taxon>
        <taxon>Paenibacillus</taxon>
    </lineage>
</organism>
<dbReference type="AlphaFoldDB" id="A0A329MG91"/>
<name>A0A329MG91_9BACL</name>
<comment type="cofactor">
    <cofactor evidence="1 8">
        <name>Mg(2+)</name>
        <dbReference type="ChEBI" id="CHEBI:18420"/>
    </cofactor>
</comment>
<dbReference type="OrthoDB" id="4913at2"/>
<dbReference type="SUPFAM" id="SSF142823">
    <property type="entry name" value="ComB-like"/>
    <property type="match status" value="1"/>
</dbReference>
<dbReference type="EC" id="3.1.3.71" evidence="3 8"/>
<dbReference type="Gene3D" id="3.90.1560.10">
    <property type="entry name" value="ComB-like"/>
    <property type="match status" value="1"/>
</dbReference>
<dbReference type="PANTHER" id="PTHR37311:SF1">
    <property type="entry name" value="2-PHOSPHOSULFOLACTATE PHOSPHATASE-RELATED"/>
    <property type="match status" value="1"/>
</dbReference>
<evidence type="ECO:0000313" key="10">
    <source>
        <dbReference type="Proteomes" id="UP000250369"/>
    </source>
</evidence>
<dbReference type="GO" id="GO:0050545">
    <property type="term" value="F:sulfopyruvate decarboxylase activity"/>
    <property type="evidence" value="ECO:0007669"/>
    <property type="project" value="TreeGrafter"/>
</dbReference>
<dbReference type="EMBL" id="QMFB01000016">
    <property type="protein sequence ID" value="RAV18668.1"/>
    <property type="molecule type" value="Genomic_DNA"/>
</dbReference>
<dbReference type="Proteomes" id="UP000250369">
    <property type="component" value="Unassembled WGS sequence"/>
</dbReference>
<dbReference type="GO" id="GO:0050532">
    <property type="term" value="F:2-phosphosulfolactate phosphatase activity"/>
    <property type="evidence" value="ECO:0007669"/>
    <property type="project" value="UniProtKB-UniRule"/>
</dbReference>
<sequence>MQIDVISCVSEARSDDFVGKTALVIDVLRATSNMVTGLSAGCRAFVPVETVQQAKQIHAAGDLLGGERSCNKIPGFHLGNSPLEYTRDAVDGKRIVMTTTNGTRAVQKSQKAQHVLACSLLNARACAKAALDLGRDIIVVCAGTQDQFALEDGLGAGAVVKEIRGLAKTEPQVNDFGIAMESCFLQFGDMLQETLQQTATGKRLAKLGYSNDVGFCSRLNIFELVPVLKEGVLVPLVPAPTYR</sequence>
<comment type="similarity">
    <text evidence="2 8">Belongs to the ComB family.</text>
</comment>
<evidence type="ECO:0000256" key="4">
    <source>
        <dbReference type="ARBA" id="ARBA00021948"/>
    </source>
</evidence>
<evidence type="ECO:0000313" key="9">
    <source>
        <dbReference type="EMBL" id="RAV18668.1"/>
    </source>
</evidence>
<evidence type="ECO:0000256" key="5">
    <source>
        <dbReference type="ARBA" id="ARBA00022801"/>
    </source>
</evidence>
<keyword evidence="6 8" id="KW-0460">Magnesium</keyword>
<dbReference type="InterPro" id="IPR036702">
    <property type="entry name" value="ComB-like_sf"/>
</dbReference>
<evidence type="ECO:0000256" key="2">
    <source>
        <dbReference type="ARBA" id="ARBA00009997"/>
    </source>
</evidence>
<protein>
    <recommendedName>
        <fullName evidence="4 8">Probable 2-phosphosulfolactate phosphatase</fullName>
        <ecNumber evidence="3 8">3.1.3.71</ecNumber>
    </recommendedName>
</protein>
<dbReference type="RefSeq" id="WP_113033856.1">
    <property type="nucleotide sequence ID" value="NZ_QMFB01000016.1"/>
</dbReference>
<evidence type="ECO:0000256" key="6">
    <source>
        <dbReference type="ARBA" id="ARBA00022842"/>
    </source>
</evidence>
<comment type="caution">
    <text evidence="9">The sequence shown here is derived from an EMBL/GenBank/DDBJ whole genome shotgun (WGS) entry which is preliminary data.</text>
</comment>
<proteinExistence type="inferred from homology"/>
<keyword evidence="10" id="KW-1185">Reference proteome</keyword>
<evidence type="ECO:0000256" key="8">
    <source>
        <dbReference type="HAMAP-Rule" id="MF_00490"/>
    </source>
</evidence>
<keyword evidence="5 8" id="KW-0378">Hydrolase</keyword>
<dbReference type="PANTHER" id="PTHR37311">
    <property type="entry name" value="2-PHOSPHOSULFOLACTATE PHOSPHATASE-RELATED"/>
    <property type="match status" value="1"/>
</dbReference>
<evidence type="ECO:0000256" key="3">
    <source>
        <dbReference type="ARBA" id="ARBA00012953"/>
    </source>
</evidence>
<evidence type="ECO:0000256" key="1">
    <source>
        <dbReference type="ARBA" id="ARBA00001946"/>
    </source>
</evidence>
<dbReference type="Pfam" id="PF04029">
    <property type="entry name" value="2-ph_phosp"/>
    <property type="match status" value="1"/>
</dbReference>
<dbReference type="HAMAP" id="MF_00490">
    <property type="entry name" value="ComB"/>
    <property type="match status" value="1"/>
</dbReference>
<reference evidence="9 10" key="1">
    <citation type="journal article" date="2009" name="Int. J. Syst. Evol. Microbiol.">
        <title>Paenibacillus contaminans sp. nov., isolated from a contaminated laboratory plate.</title>
        <authorList>
            <person name="Chou J.H."/>
            <person name="Lee J.H."/>
            <person name="Lin M.C."/>
            <person name="Chang P.S."/>
            <person name="Arun A.B."/>
            <person name="Young C.C."/>
            <person name="Chen W.M."/>
        </authorList>
    </citation>
    <scope>NUCLEOTIDE SEQUENCE [LARGE SCALE GENOMIC DNA]</scope>
    <source>
        <strain evidence="9 10">CKOBP-6</strain>
    </source>
</reference>
<dbReference type="InterPro" id="IPR005238">
    <property type="entry name" value="ComB-like"/>
</dbReference>
<evidence type="ECO:0000256" key="7">
    <source>
        <dbReference type="ARBA" id="ARBA00033711"/>
    </source>
</evidence>